<keyword evidence="9" id="KW-0378">Hydrolase</keyword>
<evidence type="ECO:0000256" key="11">
    <source>
        <dbReference type="ARBA" id="ARBA00023049"/>
    </source>
</evidence>
<dbReference type="PROSITE" id="PS00133">
    <property type="entry name" value="CARBOXYPEPT_ZN_2"/>
    <property type="match status" value="1"/>
</dbReference>
<dbReference type="SMART" id="SM00631">
    <property type="entry name" value="Zn_pept"/>
    <property type="match status" value="1"/>
</dbReference>
<evidence type="ECO:0000256" key="10">
    <source>
        <dbReference type="ARBA" id="ARBA00022833"/>
    </source>
</evidence>
<keyword evidence="8 16" id="KW-0732">Signal</keyword>
<dbReference type="InterPro" id="IPR036990">
    <property type="entry name" value="M14A-like_propep"/>
</dbReference>
<feature type="signal peptide" evidence="16">
    <location>
        <begin position="1"/>
        <end position="18"/>
    </location>
</feature>
<evidence type="ECO:0000256" key="15">
    <source>
        <dbReference type="PROSITE-ProRule" id="PRU01379"/>
    </source>
</evidence>
<comment type="subcellular location">
    <subcellularLocation>
        <location evidence="2">Secreted</location>
    </subcellularLocation>
</comment>
<dbReference type="InterPro" id="IPR000834">
    <property type="entry name" value="Peptidase_M14"/>
</dbReference>
<comment type="similarity">
    <text evidence="3 15">Belongs to the peptidase M14 family.</text>
</comment>
<dbReference type="PROSITE" id="PS00132">
    <property type="entry name" value="CARBOXYPEPT_ZN_1"/>
    <property type="match status" value="1"/>
</dbReference>
<dbReference type="FunFam" id="3.30.70.340:FF:000002">
    <property type="entry name" value="Carboxypeptidase A"/>
    <property type="match status" value="1"/>
</dbReference>
<sequence length="439" mass="49647">MWTICMMLLIVITSGSWAEKARFDNYVVYRLIPTTKNHLDALRILEEEPDGLNFWKSVGSMNSSVDVMVPPHKRADFHDALRNLDLEKEVFIQDVQHLIDSKRPSDNPRTDFNWNSYHRIDEIYSWLNSLSLTNPGIVTPIVAGTTYEGRQIRGVKISYKSNNPGVFIEAGMHAREWIGPATATYILNELLTSNDPNIRYIAQNFDWYIVPSANPDGYEYTHTTNRLWRKTRSGGPVCHGVDPNRNFGFHWMGGSRGSGCRISDGLRTHLVAKPKTISCVSEGGASSNSCLETHAGQSAFSEVETRSLAWYIWSISRKIQVYIAFHSYSQLLLIPYGIDSERVSNYQQLLRIGHKMAASLARRYGTRYTVGNIVDILYVVSGSSVDWVKGSIGVPFTYTYELRDQGRYGFLLPANHIIPTGQETLDSIVTLLHETRLSP</sequence>
<dbReference type="InterPro" id="IPR057247">
    <property type="entry name" value="CARBOXYPEPT_ZN_2"/>
</dbReference>
<dbReference type="GO" id="GO:0006508">
    <property type="term" value="P:proteolysis"/>
    <property type="evidence" value="ECO:0007669"/>
    <property type="project" value="UniProtKB-KW"/>
</dbReference>
<organism evidence="18">
    <name type="scientific">Timema poppense</name>
    <name type="common">Walking stick</name>
    <dbReference type="NCBI Taxonomy" id="170557"/>
    <lineage>
        <taxon>Eukaryota</taxon>
        <taxon>Metazoa</taxon>
        <taxon>Ecdysozoa</taxon>
        <taxon>Arthropoda</taxon>
        <taxon>Hexapoda</taxon>
        <taxon>Insecta</taxon>
        <taxon>Pterygota</taxon>
        <taxon>Neoptera</taxon>
        <taxon>Polyneoptera</taxon>
        <taxon>Phasmatodea</taxon>
        <taxon>Timematodea</taxon>
        <taxon>Timematoidea</taxon>
        <taxon>Timematidae</taxon>
        <taxon>Timema</taxon>
    </lineage>
</organism>
<comment type="function">
    <text evidence="13">Involved in the digestion of the blood meal.</text>
</comment>
<keyword evidence="6" id="KW-0645">Protease</keyword>
<evidence type="ECO:0000256" key="6">
    <source>
        <dbReference type="ARBA" id="ARBA00022670"/>
    </source>
</evidence>
<evidence type="ECO:0000256" key="3">
    <source>
        <dbReference type="ARBA" id="ARBA00005988"/>
    </source>
</evidence>
<dbReference type="Gene3D" id="3.40.630.10">
    <property type="entry name" value="Zn peptidases"/>
    <property type="match status" value="1"/>
</dbReference>
<proteinExistence type="inferred from homology"/>
<dbReference type="PANTHER" id="PTHR11705">
    <property type="entry name" value="PROTEASE FAMILY M14 CARBOXYPEPTIDASE A,B"/>
    <property type="match status" value="1"/>
</dbReference>
<evidence type="ECO:0000256" key="14">
    <source>
        <dbReference type="ARBA" id="ARBA00069039"/>
    </source>
</evidence>
<evidence type="ECO:0000256" key="1">
    <source>
        <dbReference type="ARBA" id="ARBA00001947"/>
    </source>
</evidence>
<dbReference type="InterPro" id="IPR057246">
    <property type="entry name" value="CARBOXYPEPT_ZN_1"/>
</dbReference>
<dbReference type="Pfam" id="PF02244">
    <property type="entry name" value="Propep_M14"/>
    <property type="match status" value="1"/>
</dbReference>
<evidence type="ECO:0000256" key="7">
    <source>
        <dbReference type="ARBA" id="ARBA00022723"/>
    </source>
</evidence>
<dbReference type="PANTHER" id="PTHR11705:SF153">
    <property type="entry name" value="ZINC CARBOXYPEPTIDASE A 1-LIKE PROTEIN"/>
    <property type="match status" value="1"/>
</dbReference>
<dbReference type="Gene3D" id="3.30.70.340">
    <property type="entry name" value="Metallocarboxypeptidase-like"/>
    <property type="match status" value="1"/>
</dbReference>
<keyword evidence="10" id="KW-0862">Zinc</keyword>
<dbReference type="CDD" id="cd03860">
    <property type="entry name" value="M14_CP_A-B_like"/>
    <property type="match status" value="1"/>
</dbReference>
<evidence type="ECO:0000256" key="12">
    <source>
        <dbReference type="ARBA" id="ARBA00023157"/>
    </source>
</evidence>
<dbReference type="GO" id="GO:0004181">
    <property type="term" value="F:metallocarboxypeptidase activity"/>
    <property type="evidence" value="ECO:0007669"/>
    <property type="project" value="InterPro"/>
</dbReference>
<evidence type="ECO:0000256" key="5">
    <source>
        <dbReference type="ARBA" id="ARBA00022645"/>
    </source>
</evidence>
<dbReference type="FunFam" id="3.40.630.10:FF:000040">
    <property type="entry name" value="zinc carboxypeptidase"/>
    <property type="match status" value="1"/>
</dbReference>
<dbReference type="PROSITE" id="PS52035">
    <property type="entry name" value="PEPTIDASE_M14"/>
    <property type="match status" value="1"/>
</dbReference>
<keyword evidence="12" id="KW-1015">Disulfide bond</keyword>
<dbReference type="EMBL" id="OD001275">
    <property type="protein sequence ID" value="CAD7401294.1"/>
    <property type="molecule type" value="Genomic_DNA"/>
</dbReference>
<feature type="domain" description="Peptidase M14" evidence="17">
    <location>
        <begin position="116"/>
        <end position="435"/>
    </location>
</feature>
<dbReference type="SUPFAM" id="SSF53187">
    <property type="entry name" value="Zn-dependent exopeptidases"/>
    <property type="match status" value="1"/>
</dbReference>
<gene>
    <name evidence="18" type="ORF">TPSB3V08_LOCUS3023</name>
</gene>
<evidence type="ECO:0000256" key="8">
    <source>
        <dbReference type="ARBA" id="ARBA00022729"/>
    </source>
</evidence>
<keyword evidence="11" id="KW-0482">Metalloprotease</keyword>
<feature type="active site" description="Proton donor/acceptor" evidence="15">
    <location>
        <position position="401"/>
    </location>
</feature>
<accession>A0A7R9GYP6</accession>
<keyword evidence="5" id="KW-0121">Carboxypeptidase</keyword>
<keyword evidence="4" id="KW-0964">Secreted</keyword>
<reference evidence="18" key="1">
    <citation type="submission" date="2020-11" db="EMBL/GenBank/DDBJ databases">
        <authorList>
            <person name="Tran Van P."/>
        </authorList>
    </citation>
    <scope>NUCLEOTIDE SEQUENCE</scope>
</reference>
<dbReference type="AlphaFoldDB" id="A0A7R9GYP6"/>
<dbReference type="InterPro" id="IPR003146">
    <property type="entry name" value="M14A_act_pep"/>
</dbReference>
<evidence type="ECO:0000256" key="13">
    <source>
        <dbReference type="ARBA" id="ARBA00057299"/>
    </source>
</evidence>
<name>A0A7R9GYP6_TIMPO</name>
<evidence type="ECO:0000313" key="18">
    <source>
        <dbReference type="EMBL" id="CAD7401294.1"/>
    </source>
</evidence>
<keyword evidence="7" id="KW-0479">Metal-binding</keyword>
<protein>
    <recommendedName>
        <fullName evidence="14">Zinc carboxypeptidase A 1</fullName>
    </recommendedName>
</protein>
<dbReference type="GO" id="GO:0008270">
    <property type="term" value="F:zinc ion binding"/>
    <property type="evidence" value="ECO:0007669"/>
    <property type="project" value="InterPro"/>
</dbReference>
<evidence type="ECO:0000256" key="16">
    <source>
        <dbReference type="SAM" id="SignalP"/>
    </source>
</evidence>
<evidence type="ECO:0000256" key="2">
    <source>
        <dbReference type="ARBA" id="ARBA00004613"/>
    </source>
</evidence>
<dbReference type="Pfam" id="PF00246">
    <property type="entry name" value="Peptidase_M14"/>
    <property type="match status" value="1"/>
</dbReference>
<evidence type="ECO:0000256" key="9">
    <source>
        <dbReference type="ARBA" id="ARBA00022801"/>
    </source>
</evidence>
<dbReference type="PRINTS" id="PR00765">
    <property type="entry name" value="CRBOXYPTASEA"/>
</dbReference>
<evidence type="ECO:0000259" key="17">
    <source>
        <dbReference type="PROSITE" id="PS52035"/>
    </source>
</evidence>
<feature type="chain" id="PRO_5030705555" description="Zinc carboxypeptidase A 1" evidence="16">
    <location>
        <begin position="19"/>
        <end position="439"/>
    </location>
</feature>
<dbReference type="SUPFAM" id="SSF54897">
    <property type="entry name" value="Protease propeptides/inhibitors"/>
    <property type="match status" value="1"/>
</dbReference>
<dbReference type="GO" id="GO:0005615">
    <property type="term" value="C:extracellular space"/>
    <property type="evidence" value="ECO:0007669"/>
    <property type="project" value="TreeGrafter"/>
</dbReference>
<evidence type="ECO:0000256" key="4">
    <source>
        <dbReference type="ARBA" id="ARBA00022525"/>
    </source>
</evidence>
<comment type="cofactor">
    <cofactor evidence="1">
        <name>Zn(2+)</name>
        <dbReference type="ChEBI" id="CHEBI:29105"/>
    </cofactor>
</comment>